<proteinExistence type="predicted"/>
<evidence type="ECO:0000256" key="1">
    <source>
        <dbReference type="SAM" id="MobiDB-lite"/>
    </source>
</evidence>
<evidence type="ECO:0000313" key="3">
    <source>
        <dbReference type="Proteomes" id="UP000326396"/>
    </source>
</evidence>
<dbReference type="AlphaFoldDB" id="A0A5N6PIK5"/>
<gene>
    <name evidence="2" type="ORF">E3N88_08914</name>
</gene>
<dbReference type="EMBL" id="SZYD01000004">
    <property type="protein sequence ID" value="KAD6454208.1"/>
    <property type="molecule type" value="Genomic_DNA"/>
</dbReference>
<reference evidence="2 3" key="1">
    <citation type="submission" date="2019-05" db="EMBL/GenBank/DDBJ databases">
        <title>Mikania micrantha, genome provides insights into the molecular mechanism of rapid growth.</title>
        <authorList>
            <person name="Liu B."/>
        </authorList>
    </citation>
    <scope>NUCLEOTIDE SEQUENCE [LARGE SCALE GENOMIC DNA]</scope>
    <source>
        <strain evidence="2">NLD-2019</strain>
        <tissue evidence="2">Leaf</tissue>
    </source>
</reference>
<sequence>MAATSPATVAVRMLVAIFGCLGIFAFSYGFAMDRYSSCLEAHNREMKQQAVKRKGKMKQQAATGGNNKDRGGIPLRNRFGPQKSVPR</sequence>
<organism evidence="2 3">
    <name type="scientific">Mikania micrantha</name>
    <name type="common">bitter vine</name>
    <dbReference type="NCBI Taxonomy" id="192012"/>
    <lineage>
        <taxon>Eukaryota</taxon>
        <taxon>Viridiplantae</taxon>
        <taxon>Streptophyta</taxon>
        <taxon>Embryophyta</taxon>
        <taxon>Tracheophyta</taxon>
        <taxon>Spermatophyta</taxon>
        <taxon>Magnoliopsida</taxon>
        <taxon>eudicotyledons</taxon>
        <taxon>Gunneridae</taxon>
        <taxon>Pentapetalae</taxon>
        <taxon>asterids</taxon>
        <taxon>campanulids</taxon>
        <taxon>Asterales</taxon>
        <taxon>Asteraceae</taxon>
        <taxon>Asteroideae</taxon>
        <taxon>Heliantheae alliance</taxon>
        <taxon>Eupatorieae</taxon>
        <taxon>Mikania</taxon>
    </lineage>
</organism>
<feature type="region of interest" description="Disordered" evidence="1">
    <location>
        <begin position="49"/>
        <end position="87"/>
    </location>
</feature>
<name>A0A5N6PIK5_9ASTR</name>
<keyword evidence="3" id="KW-1185">Reference proteome</keyword>
<accession>A0A5N6PIK5</accession>
<evidence type="ECO:0000313" key="2">
    <source>
        <dbReference type="EMBL" id="KAD6454208.1"/>
    </source>
</evidence>
<protein>
    <submittedName>
        <fullName evidence="2">Uncharacterized protein</fullName>
    </submittedName>
</protein>
<dbReference type="Proteomes" id="UP000326396">
    <property type="component" value="Linkage Group LG12"/>
</dbReference>
<comment type="caution">
    <text evidence="2">The sequence shown here is derived from an EMBL/GenBank/DDBJ whole genome shotgun (WGS) entry which is preliminary data.</text>
</comment>